<dbReference type="InterPro" id="IPR051317">
    <property type="entry name" value="Gfo/Idh/MocA_oxidoreduct"/>
</dbReference>
<dbReference type="SUPFAM" id="SSF55347">
    <property type="entry name" value="Glyceraldehyde-3-phosphate dehydrogenase-like, C-terminal domain"/>
    <property type="match status" value="1"/>
</dbReference>
<dbReference type="EMBL" id="AQGU01000029">
    <property type="protein sequence ID" value="MBE0361774.1"/>
    <property type="molecule type" value="Genomic_DNA"/>
</dbReference>
<keyword evidence="1" id="KW-0732">Signal</keyword>
<dbReference type="PANTHER" id="PTHR43708:SF3">
    <property type="entry name" value="OXIDOREDUCTASE"/>
    <property type="match status" value="1"/>
</dbReference>
<evidence type="ECO:0000313" key="5">
    <source>
        <dbReference type="Proteomes" id="UP000648482"/>
    </source>
</evidence>
<proteinExistence type="predicted"/>
<keyword evidence="5" id="KW-1185">Reference proteome</keyword>
<dbReference type="SUPFAM" id="SSF51735">
    <property type="entry name" value="NAD(P)-binding Rossmann-fold domains"/>
    <property type="match status" value="1"/>
</dbReference>
<organism evidence="4 5">
    <name type="scientific">Pseudoalteromonas aliena SW19</name>
    <dbReference type="NCBI Taxonomy" id="1314866"/>
    <lineage>
        <taxon>Bacteria</taxon>
        <taxon>Pseudomonadati</taxon>
        <taxon>Pseudomonadota</taxon>
        <taxon>Gammaproteobacteria</taxon>
        <taxon>Alteromonadales</taxon>
        <taxon>Pseudoalteromonadaceae</taxon>
        <taxon>Pseudoalteromonas</taxon>
    </lineage>
</organism>
<name>A0ABR9E5A1_9GAMM</name>
<dbReference type="PANTHER" id="PTHR43708">
    <property type="entry name" value="CONSERVED EXPRESSED OXIDOREDUCTASE (EUROFUNG)"/>
    <property type="match status" value="1"/>
</dbReference>
<evidence type="ECO:0000259" key="2">
    <source>
        <dbReference type="Pfam" id="PF01408"/>
    </source>
</evidence>
<dbReference type="InterPro" id="IPR036291">
    <property type="entry name" value="NAD(P)-bd_dom_sf"/>
</dbReference>
<dbReference type="Gene3D" id="3.30.360.10">
    <property type="entry name" value="Dihydrodipicolinate Reductase, domain 2"/>
    <property type="match status" value="1"/>
</dbReference>
<dbReference type="RefSeq" id="WP_193156709.1">
    <property type="nucleotide sequence ID" value="NZ_AQGU01000029.1"/>
</dbReference>
<feature type="domain" description="Gfo/Idh/MocA-like oxidoreductase N-terminal" evidence="2">
    <location>
        <begin position="6"/>
        <end position="136"/>
    </location>
</feature>
<comment type="caution">
    <text evidence="4">The sequence shown here is derived from an EMBL/GenBank/DDBJ whole genome shotgun (WGS) entry which is preliminary data.</text>
</comment>
<dbReference type="InterPro" id="IPR000683">
    <property type="entry name" value="Gfo/Idh/MocA-like_OxRdtase_N"/>
</dbReference>
<evidence type="ECO:0000313" key="4">
    <source>
        <dbReference type="EMBL" id="MBE0361774.1"/>
    </source>
</evidence>
<evidence type="ECO:0000256" key="1">
    <source>
        <dbReference type="ARBA" id="ARBA00022729"/>
    </source>
</evidence>
<dbReference type="Pfam" id="PF22725">
    <property type="entry name" value="GFO_IDH_MocA_C3"/>
    <property type="match status" value="1"/>
</dbReference>
<dbReference type="Gene3D" id="3.40.50.720">
    <property type="entry name" value="NAD(P)-binding Rossmann-like Domain"/>
    <property type="match status" value="1"/>
</dbReference>
<dbReference type="Pfam" id="PF01408">
    <property type="entry name" value="GFO_IDH_MocA"/>
    <property type="match status" value="1"/>
</dbReference>
<dbReference type="InterPro" id="IPR055170">
    <property type="entry name" value="GFO_IDH_MocA-like_dom"/>
</dbReference>
<evidence type="ECO:0008006" key="6">
    <source>
        <dbReference type="Google" id="ProtNLM"/>
    </source>
</evidence>
<sequence>MNKARIRMGMIGGAEGAFIGAVHRIAARLDGLIDLVAGSFSSDPARSQSTATMLGIDPARCYDTYQDMFQEEAKLADNQRIDFVVIVTPNHLHFPIAKLAIESGFHVLSDKPATLNLQEARALQTLINSSDCLYGLTHTYTGYPMVKEARYRIAQGQLGAIRKVVVEYSQGWLATQEDEAGKQAQWRLDATKAGISCCIADIGVHAANLVEYVSGLAIEALCADLNHVVPGRTLDDDGTVLLRFDNGCKGVLLASQIALGEENNLNLRIYGDKGSLEWSQMEPNSLWLKSHNAPTTLLRAGVALQSEAARNALRTPAGHPEGYLEAFANIYVNFTKLIEAKKAGRAVNNHQFDVPGIEDAIRGMAFIENAVEASSKNTKWHTFKLDER</sequence>
<dbReference type="Proteomes" id="UP000648482">
    <property type="component" value="Unassembled WGS sequence"/>
</dbReference>
<gene>
    <name evidence="4" type="ORF">PALI_b0794</name>
</gene>
<evidence type="ECO:0000259" key="3">
    <source>
        <dbReference type="Pfam" id="PF22725"/>
    </source>
</evidence>
<protein>
    <recommendedName>
        <fullName evidence="6">Oxidoreductase</fullName>
    </recommendedName>
</protein>
<reference evidence="4 5" key="1">
    <citation type="submission" date="2015-06" db="EMBL/GenBank/DDBJ databases">
        <title>Genome sequence of Pseudoalteromonas aliena.</title>
        <authorList>
            <person name="Xie B.-B."/>
            <person name="Rong J.-C."/>
            <person name="Qin Q.-L."/>
            <person name="Zhang Y.-Z."/>
        </authorList>
    </citation>
    <scope>NUCLEOTIDE SEQUENCE [LARGE SCALE GENOMIC DNA]</scope>
    <source>
        <strain evidence="4 5">SW19</strain>
    </source>
</reference>
<accession>A0ABR9E5A1</accession>
<feature type="domain" description="GFO/IDH/MocA-like oxidoreductase" evidence="3">
    <location>
        <begin position="147"/>
        <end position="277"/>
    </location>
</feature>